<dbReference type="GO" id="GO:0005886">
    <property type="term" value="C:plasma membrane"/>
    <property type="evidence" value="ECO:0007669"/>
    <property type="project" value="UniProtKB-SubCell"/>
</dbReference>
<evidence type="ECO:0000313" key="11">
    <source>
        <dbReference type="Proteomes" id="UP000176614"/>
    </source>
</evidence>
<evidence type="ECO:0000256" key="4">
    <source>
        <dbReference type="ARBA" id="ARBA00022692"/>
    </source>
</evidence>
<evidence type="ECO:0000256" key="1">
    <source>
        <dbReference type="ARBA" id="ARBA00004141"/>
    </source>
</evidence>
<keyword evidence="6 9" id="KW-1133">Transmembrane helix</keyword>
<evidence type="ECO:0000256" key="8">
    <source>
        <dbReference type="ARBA" id="ARBA00023136"/>
    </source>
</evidence>
<reference evidence="10 11" key="1">
    <citation type="journal article" date="2016" name="Nat. Commun.">
        <title>Thousands of microbial genomes shed light on interconnected biogeochemical processes in an aquifer system.</title>
        <authorList>
            <person name="Anantharaman K."/>
            <person name="Brown C.T."/>
            <person name="Hug L.A."/>
            <person name="Sharon I."/>
            <person name="Castelle C.J."/>
            <person name="Probst A.J."/>
            <person name="Thomas B.C."/>
            <person name="Singh A."/>
            <person name="Wilkins M.J."/>
            <person name="Karaoz U."/>
            <person name="Brodie E.L."/>
            <person name="Williams K.H."/>
            <person name="Hubbard S.S."/>
            <person name="Banfield J.F."/>
        </authorList>
    </citation>
    <scope>NUCLEOTIDE SEQUENCE [LARGE SCALE GENOMIC DNA]</scope>
</reference>
<keyword evidence="7 9" id="KW-0811">Translocation</keyword>
<evidence type="ECO:0000256" key="7">
    <source>
        <dbReference type="ARBA" id="ARBA00023010"/>
    </source>
</evidence>
<comment type="similarity">
    <text evidence="2 9">Belongs to the SecG family.</text>
</comment>
<dbReference type="GO" id="GO:0009306">
    <property type="term" value="P:protein secretion"/>
    <property type="evidence" value="ECO:0007669"/>
    <property type="project" value="UniProtKB-UniRule"/>
</dbReference>
<proteinExistence type="inferred from homology"/>
<evidence type="ECO:0000256" key="9">
    <source>
        <dbReference type="RuleBase" id="RU365087"/>
    </source>
</evidence>
<feature type="transmembrane region" description="Helical" evidence="9">
    <location>
        <begin position="51"/>
        <end position="73"/>
    </location>
</feature>
<dbReference type="InterPro" id="IPR004692">
    <property type="entry name" value="SecG"/>
</dbReference>
<dbReference type="EMBL" id="MEVT01000004">
    <property type="protein sequence ID" value="OGC63748.1"/>
    <property type="molecule type" value="Genomic_DNA"/>
</dbReference>
<keyword evidence="8 9" id="KW-0472">Membrane</keyword>
<keyword evidence="4 9" id="KW-0812">Transmembrane</keyword>
<keyword evidence="3 9" id="KW-0813">Transport</keyword>
<dbReference type="NCBIfam" id="TIGR00810">
    <property type="entry name" value="secG"/>
    <property type="match status" value="1"/>
</dbReference>
<dbReference type="GO" id="GO:0015450">
    <property type="term" value="F:protein-transporting ATPase activity"/>
    <property type="evidence" value="ECO:0007669"/>
    <property type="project" value="UniProtKB-UniRule"/>
</dbReference>
<feature type="transmembrane region" description="Helical" evidence="9">
    <location>
        <begin position="12"/>
        <end position="31"/>
    </location>
</feature>
<comment type="subcellular location">
    <subcellularLocation>
        <location evidence="9">Cell membrane</location>
        <topology evidence="9">Multi-pass membrane protein</topology>
    </subcellularLocation>
    <subcellularLocation>
        <location evidence="1">Membrane</location>
        <topology evidence="1">Multi-pass membrane protein</topology>
    </subcellularLocation>
</comment>
<accession>A0A1F4W391</accession>
<evidence type="ECO:0000256" key="5">
    <source>
        <dbReference type="ARBA" id="ARBA00022927"/>
    </source>
</evidence>
<evidence type="ECO:0000256" key="3">
    <source>
        <dbReference type="ARBA" id="ARBA00022448"/>
    </source>
</evidence>
<evidence type="ECO:0000313" key="10">
    <source>
        <dbReference type="EMBL" id="OGC63748.1"/>
    </source>
</evidence>
<organism evidence="10 11">
    <name type="scientific">candidate division WWE3 bacterium RIFOXYA2_FULL_46_9</name>
    <dbReference type="NCBI Taxonomy" id="1802636"/>
    <lineage>
        <taxon>Bacteria</taxon>
        <taxon>Katanobacteria</taxon>
    </lineage>
</organism>
<name>A0A1F4W391_UNCKA</name>
<keyword evidence="9" id="KW-1003">Cell membrane</keyword>
<comment type="function">
    <text evidence="9">Involved in protein export. Participates in an early event of protein translocation.</text>
</comment>
<sequence>MNYLIISKIAQIVLGVLITVLVLIQSKNAGLTQGLKGSFGAYRSLRGVEKLILYTTIALGVLLVINSFILMLLS</sequence>
<dbReference type="Proteomes" id="UP000176614">
    <property type="component" value="Unassembled WGS sequence"/>
</dbReference>
<evidence type="ECO:0000256" key="2">
    <source>
        <dbReference type="ARBA" id="ARBA00008445"/>
    </source>
</evidence>
<dbReference type="Pfam" id="PF03840">
    <property type="entry name" value="SecG"/>
    <property type="match status" value="1"/>
</dbReference>
<gene>
    <name evidence="10" type="ORF">A2264_05240</name>
</gene>
<keyword evidence="5 9" id="KW-0653">Protein transport</keyword>
<protein>
    <recommendedName>
        <fullName evidence="9">Protein-export membrane protein SecG</fullName>
    </recommendedName>
</protein>
<evidence type="ECO:0000256" key="6">
    <source>
        <dbReference type="ARBA" id="ARBA00022989"/>
    </source>
</evidence>
<comment type="caution">
    <text evidence="10">The sequence shown here is derived from an EMBL/GenBank/DDBJ whole genome shotgun (WGS) entry which is preliminary data.</text>
</comment>
<dbReference type="AlphaFoldDB" id="A0A1F4W391"/>